<dbReference type="InterPro" id="IPR008391">
    <property type="entry name" value="AXE1_dom"/>
</dbReference>
<dbReference type="Gene3D" id="3.40.50.1820">
    <property type="entry name" value="alpha/beta hydrolase"/>
    <property type="match status" value="1"/>
</dbReference>
<dbReference type="GO" id="GO:0005976">
    <property type="term" value="P:polysaccharide metabolic process"/>
    <property type="evidence" value="ECO:0007669"/>
    <property type="project" value="TreeGrafter"/>
</dbReference>
<dbReference type="Pfam" id="PF05448">
    <property type="entry name" value="AXE1"/>
    <property type="match status" value="1"/>
</dbReference>
<dbReference type="SUPFAM" id="SSF53474">
    <property type="entry name" value="alpha/beta-Hydrolases"/>
    <property type="match status" value="1"/>
</dbReference>
<protein>
    <submittedName>
        <fullName evidence="4">Cephalosporin-C deacetylase</fullName>
    </submittedName>
</protein>
<keyword evidence="5" id="KW-1185">Reference proteome</keyword>
<organism evidence="4 5">
    <name type="scientific">Paenibacillus taihuensis</name>
    <dbReference type="NCBI Taxonomy" id="1156355"/>
    <lineage>
        <taxon>Bacteria</taxon>
        <taxon>Bacillati</taxon>
        <taxon>Bacillota</taxon>
        <taxon>Bacilli</taxon>
        <taxon>Bacillales</taxon>
        <taxon>Paenibacillaceae</taxon>
        <taxon>Paenibacillus</taxon>
    </lineage>
</organism>
<dbReference type="InterPro" id="IPR039069">
    <property type="entry name" value="CE7"/>
</dbReference>
<feature type="active site" description="Charge relay system" evidence="1">
    <location>
        <position position="275"/>
    </location>
</feature>
<evidence type="ECO:0000256" key="2">
    <source>
        <dbReference type="PIRSR" id="PIRSR639069-2"/>
    </source>
</evidence>
<dbReference type="GO" id="GO:0052689">
    <property type="term" value="F:carboxylic ester hydrolase activity"/>
    <property type="evidence" value="ECO:0007669"/>
    <property type="project" value="TreeGrafter"/>
</dbReference>
<dbReference type="AlphaFoldDB" id="A0A3D9Q1X2"/>
<feature type="active site" description="Nucleophile" evidence="1">
    <location>
        <position position="190"/>
    </location>
</feature>
<dbReference type="EMBL" id="QTTN01000060">
    <property type="protein sequence ID" value="REE56420.1"/>
    <property type="molecule type" value="Genomic_DNA"/>
</dbReference>
<dbReference type="InterPro" id="IPR029058">
    <property type="entry name" value="AB_hydrolase_fold"/>
</dbReference>
<accession>A0A3D9Q1X2</accession>
<dbReference type="PANTHER" id="PTHR40111">
    <property type="entry name" value="CEPHALOSPORIN-C DEACETYLASE"/>
    <property type="match status" value="1"/>
</dbReference>
<reference evidence="4 5" key="1">
    <citation type="submission" date="2018-08" db="EMBL/GenBank/DDBJ databases">
        <title>Genomic Encyclopedia of Type Strains, Phase III (KMG-III): the genomes of soil and plant-associated and newly described type strains.</title>
        <authorList>
            <person name="Whitman W."/>
        </authorList>
    </citation>
    <scope>NUCLEOTIDE SEQUENCE [LARGE SCALE GENOMIC DNA]</scope>
    <source>
        <strain evidence="4 5">CGMCC 1.10966</strain>
    </source>
</reference>
<feature type="active site" description="Charge relay system" evidence="1">
    <location>
        <position position="304"/>
    </location>
</feature>
<proteinExistence type="predicted"/>
<name>A0A3D9Q1X2_9BACL</name>
<evidence type="ECO:0000259" key="3">
    <source>
        <dbReference type="Pfam" id="PF05448"/>
    </source>
</evidence>
<evidence type="ECO:0000313" key="4">
    <source>
        <dbReference type="EMBL" id="REE56420.1"/>
    </source>
</evidence>
<comment type="caution">
    <text evidence="4">The sequence shown here is derived from an EMBL/GenBank/DDBJ whole genome shotgun (WGS) entry which is preliminary data.</text>
</comment>
<sequence>MTMNHAITRRGRELQQYTAEPTIDAAQLDAFWDSALQAYENQPLAIERERQESPFPNVTIDKLTYKGYDDTPIHGWFMVPHAPDAAQTSKYPTIVTFPGYTDDRGYPERYAQWLLLGYAVFAVDVRGQGGETGNYMPEQSGSVKGWVSSNLLVPEGSYYHALTIDVVRAVDAAAAQPEVDAAKIATVGGSQGGGLALISAALNPQVSAIIADIPNMCHMDFGVLNSGSSLTEVAQHLKRYPDRLEAILHTLAHYDMLNLAPRIKVPVLMSVGWKDGVCLPETIYAVYNRITSEKVIYDYPFSGHEVSEYQNRERIAFLRKRFS</sequence>
<dbReference type="PANTHER" id="PTHR40111:SF1">
    <property type="entry name" value="CEPHALOSPORIN-C DEACETYLASE"/>
    <property type="match status" value="1"/>
</dbReference>
<dbReference type="Proteomes" id="UP000256304">
    <property type="component" value="Unassembled WGS sequence"/>
</dbReference>
<evidence type="ECO:0000256" key="1">
    <source>
        <dbReference type="PIRSR" id="PIRSR639069-1"/>
    </source>
</evidence>
<feature type="binding site" evidence="2">
    <location>
        <position position="100"/>
    </location>
    <ligand>
        <name>substrate</name>
    </ligand>
</feature>
<gene>
    <name evidence="4" type="ORF">A8990_1608</name>
</gene>
<feature type="domain" description="Acetyl xylan esterase" evidence="3">
    <location>
        <begin position="13"/>
        <end position="319"/>
    </location>
</feature>
<evidence type="ECO:0000313" key="5">
    <source>
        <dbReference type="Proteomes" id="UP000256304"/>
    </source>
</evidence>